<dbReference type="GO" id="GO:0016757">
    <property type="term" value="F:glycosyltransferase activity"/>
    <property type="evidence" value="ECO:0007669"/>
    <property type="project" value="UniProtKB-KW"/>
</dbReference>
<comment type="caution">
    <text evidence="3">The sequence shown here is derived from an EMBL/GenBank/DDBJ whole genome shotgun (WGS) entry which is preliminary data.</text>
</comment>
<gene>
    <name evidence="3" type="ORF">GM50_23580</name>
</gene>
<dbReference type="Gene3D" id="3.40.1030.10">
    <property type="entry name" value="Nucleoside phosphorylase/phosphoribosyltransferase catalytic domain"/>
    <property type="match status" value="1"/>
</dbReference>
<protein>
    <recommendedName>
        <fullName evidence="4">Glycosyl transferase family 3 domain-containing protein</fullName>
    </recommendedName>
</protein>
<accession>A0A094PP17</accession>
<proteinExistence type="predicted"/>
<dbReference type="InterPro" id="IPR035902">
    <property type="entry name" value="Nuc_phospho_transferase"/>
</dbReference>
<feature type="non-terminal residue" evidence="3">
    <location>
        <position position="1"/>
    </location>
</feature>
<evidence type="ECO:0000256" key="1">
    <source>
        <dbReference type="ARBA" id="ARBA00022676"/>
    </source>
</evidence>
<keyword evidence="1" id="KW-0328">Glycosyltransferase</keyword>
<evidence type="ECO:0000313" key="3">
    <source>
        <dbReference type="EMBL" id="KGA12842.1"/>
    </source>
</evidence>
<reference evidence="3" key="1">
    <citation type="submission" date="2014-05" db="EMBL/GenBank/DDBJ databases">
        <title>Key roles for freshwater Actinobacteria revealed by deep metagenomic sequencing.</title>
        <authorList>
            <person name="Ghai R."/>
            <person name="Mizuno C.M."/>
            <person name="Picazo A."/>
            <person name="Camacho A."/>
            <person name="Rodriguez-Valera F."/>
        </authorList>
    </citation>
    <scope>NUCLEOTIDE SEQUENCE</scope>
</reference>
<evidence type="ECO:0000256" key="2">
    <source>
        <dbReference type="ARBA" id="ARBA00022679"/>
    </source>
</evidence>
<organism evidence="3">
    <name type="scientific">freshwater metagenome</name>
    <dbReference type="NCBI Taxonomy" id="449393"/>
    <lineage>
        <taxon>unclassified sequences</taxon>
        <taxon>metagenomes</taxon>
        <taxon>ecological metagenomes</taxon>
    </lineage>
</organism>
<keyword evidence="2" id="KW-0808">Transferase</keyword>
<dbReference type="EMBL" id="JNSK01000190">
    <property type="protein sequence ID" value="KGA12842.1"/>
    <property type="molecule type" value="Genomic_DNA"/>
</dbReference>
<dbReference type="AlphaFoldDB" id="A0A094PP17"/>
<name>A0A094PP17_9ZZZZ</name>
<sequence length="57" mass="5937">VLLNAAAAISAFDGDNRLGIHERISASLIKASTAVDSGAATNLLTRWVKLSQELAKS</sequence>
<evidence type="ECO:0008006" key="4">
    <source>
        <dbReference type="Google" id="ProtNLM"/>
    </source>
</evidence>